<dbReference type="PANTHER" id="PTHR32479">
    <property type="entry name" value="GLYCOLATE OXIDASE IRON-SULFUR SUBUNIT"/>
    <property type="match status" value="1"/>
</dbReference>
<evidence type="ECO:0000313" key="9">
    <source>
        <dbReference type="Proteomes" id="UP000641910"/>
    </source>
</evidence>
<proteinExistence type="predicted"/>
<keyword evidence="6" id="KW-0249">Electron transport</keyword>
<keyword evidence="2 6" id="KW-0479">Metal-binding</keyword>
<dbReference type="PROSITE" id="PS51379">
    <property type="entry name" value="4FE4S_FER_2"/>
    <property type="match status" value="2"/>
</dbReference>
<comment type="function">
    <text evidence="6">Component of a complex that catalyzes the oxidation of glycolate to glyoxylate.</text>
</comment>
<evidence type="ECO:0000256" key="5">
    <source>
        <dbReference type="ARBA" id="ARBA00023014"/>
    </source>
</evidence>
<dbReference type="InterPro" id="IPR004017">
    <property type="entry name" value="Cys_rich_dom"/>
</dbReference>
<name>A0ABS0QIF1_THEVU</name>
<feature type="domain" description="4Fe-4S ferredoxin-type" evidence="7">
    <location>
        <begin position="65"/>
        <end position="97"/>
    </location>
</feature>
<dbReference type="InterPro" id="IPR012257">
    <property type="entry name" value="Glc_ox_4Fe-4S"/>
</dbReference>
<evidence type="ECO:0000313" key="8">
    <source>
        <dbReference type="EMBL" id="MBH8589054.1"/>
    </source>
</evidence>
<evidence type="ECO:0000256" key="3">
    <source>
        <dbReference type="ARBA" id="ARBA00022737"/>
    </source>
</evidence>
<dbReference type="PIRSF" id="PIRSF000139">
    <property type="entry name" value="Glc_ox_4Fe-4S"/>
    <property type="match status" value="1"/>
</dbReference>
<comment type="catalytic activity">
    <reaction evidence="6">
        <text>(R)-lactate + A = pyruvate + AH2</text>
        <dbReference type="Rhea" id="RHEA:15089"/>
        <dbReference type="ChEBI" id="CHEBI:13193"/>
        <dbReference type="ChEBI" id="CHEBI:15361"/>
        <dbReference type="ChEBI" id="CHEBI:16004"/>
        <dbReference type="ChEBI" id="CHEBI:17499"/>
    </reaction>
</comment>
<organism evidence="8 9">
    <name type="scientific">Thermoactinomyces vulgaris</name>
    <dbReference type="NCBI Taxonomy" id="2026"/>
    <lineage>
        <taxon>Bacteria</taxon>
        <taxon>Bacillati</taxon>
        <taxon>Bacillota</taxon>
        <taxon>Bacilli</taxon>
        <taxon>Bacillales</taxon>
        <taxon>Thermoactinomycetaceae</taxon>
        <taxon>Thermoactinomyces</taxon>
    </lineage>
</organism>
<dbReference type="Pfam" id="PF02754">
    <property type="entry name" value="CCG"/>
    <property type="match status" value="2"/>
</dbReference>
<dbReference type="PANTHER" id="PTHR32479:SF17">
    <property type="entry name" value="GLYCOLATE OXIDASE IRON-SULFUR SUBUNIT"/>
    <property type="match status" value="1"/>
</dbReference>
<dbReference type="PROSITE" id="PS00198">
    <property type="entry name" value="4FE4S_FER_1"/>
    <property type="match status" value="2"/>
</dbReference>
<dbReference type="EC" id="1.1.99.14" evidence="6"/>
<keyword evidence="4 6" id="KW-0408">Iron</keyword>
<dbReference type="Pfam" id="PF13183">
    <property type="entry name" value="Fer4_8"/>
    <property type="match status" value="1"/>
</dbReference>
<keyword evidence="6" id="KW-0813">Transport</keyword>
<protein>
    <recommendedName>
        <fullName evidence="6">Glycolate oxidase iron-sulfur subunit</fullName>
        <ecNumber evidence="6">1.1.99.14</ecNumber>
    </recommendedName>
</protein>
<comment type="cofactor">
    <cofactor evidence="6">
        <name>[4Fe-4S] cluster</name>
        <dbReference type="ChEBI" id="CHEBI:49883"/>
    </cofactor>
    <text evidence="6">Binds 2 [4Fe-4S] clusters.</text>
</comment>
<dbReference type="InterPro" id="IPR009051">
    <property type="entry name" value="Helical_ferredxn"/>
</dbReference>
<keyword evidence="1 6" id="KW-0004">4Fe-4S</keyword>
<sequence length="446" mass="49748">MDKWNESLAKQLQNTLDEDQLTQCMRCGFCLPACPTYRETGFEGASPRGRIALMKAVYDGQIKPDQNFINQIDLCLGCRACEPACPAGVPYGQLLEQTRAAIHQERPGSKKSHILQQILLRDVISHPRRLKALGSLLRLYQRSGMPKWINKVPLYRLLPEPVREMERILPDVESPAFSPGTRVYPSSGKKSGRVGLFLGCVMDVLFNRTHRNTIRLLTSAGYEVVVPGGQNCCGALHAHAGDREQAIRLAKQNIQAFAGAKVDFICSNAGGCGAMLAEYAELFKEEPNWREQALEFQRKVKDVSELILEQADSGLITFSADRHQRITYQDSCHLINGMRVFAPRTLLKQVKNTTFVELKEANRCCGSAGIYNLLQTEMANRLLDEKMNHVKNTQADLLITSNPGCFLQMALGVKRAGLQKQIKVMHLADFLASTLQPGAKKQKHPS</sequence>
<keyword evidence="5 6" id="KW-0411">Iron-sulfur</keyword>
<evidence type="ECO:0000256" key="6">
    <source>
        <dbReference type="PIRNR" id="PIRNR000139"/>
    </source>
</evidence>
<gene>
    <name evidence="8" type="ORF">I8U22_09575</name>
</gene>
<evidence type="ECO:0000259" key="7">
    <source>
        <dbReference type="PROSITE" id="PS51379"/>
    </source>
</evidence>
<keyword evidence="9" id="KW-1185">Reference proteome</keyword>
<evidence type="ECO:0000256" key="2">
    <source>
        <dbReference type="ARBA" id="ARBA00022723"/>
    </source>
</evidence>
<keyword evidence="3" id="KW-0677">Repeat</keyword>
<dbReference type="EMBL" id="JAECVU010000005">
    <property type="protein sequence ID" value="MBH8589054.1"/>
    <property type="molecule type" value="Genomic_DNA"/>
</dbReference>
<dbReference type="InterPro" id="IPR017900">
    <property type="entry name" value="4Fe4S_Fe_S_CS"/>
</dbReference>
<dbReference type="SUPFAM" id="SSF46548">
    <property type="entry name" value="alpha-helical ferredoxin"/>
    <property type="match status" value="1"/>
</dbReference>
<dbReference type="Gene3D" id="1.10.1060.10">
    <property type="entry name" value="Alpha-helical ferredoxin"/>
    <property type="match status" value="1"/>
</dbReference>
<feature type="domain" description="4Fe-4S ferredoxin-type" evidence="7">
    <location>
        <begin position="14"/>
        <end position="45"/>
    </location>
</feature>
<dbReference type="InterPro" id="IPR017896">
    <property type="entry name" value="4Fe4S_Fe-S-bd"/>
</dbReference>
<comment type="catalytic activity">
    <reaction evidence="6">
        <text>glycolate + A = glyoxylate + AH2</text>
        <dbReference type="Rhea" id="RHEA:21264"/>
        <dbReference type="ChEBI" id="CHEBI:13193"/>
        <dbReference type="ChEBI" id="CHEBI:17499"/>
        <dbReference type="ChEBI" id="CHEBI:29805"/>
        <dbReference type="ChEBI" id="CHEBI:36655"/>
        <dbReference type="EC" id="1.1.99.14"/>
    </reaction>
</comment>
<evidence type="ECO:0000256" key="1">
    <source>
        <dbReference type="ARBA" id="ARBA00022485"/>
    </source>
</evidence>
<evidence type="ECO:0000256" key="4">
    <source>
        <dbReference type="ARBA" id="ARBA00023004"/>
    </source>
</evidence>
<reference evidence="8 9" key="1">
    <citation type="submission" date="2020-12" db="EMBL/GenBank/DDBJ databases">
        <title>WGS of Thermoactinomyces spp.</title>
        <authorList>
            <person name="Cheng K."/>
        </authorList>
    </citation>
    <scope>NUCLEOTIDE SEQUENCE [LARGE SCALE GENOMIC DNA]</scope>
    <source>
        <strain evidence="9">CICC 10650\ACCC 41061</strain>
    </source>
</reference>
<dbReference type="RefSeq" id="WP_121874371.1">
    <property type="nucleotide sequence ID" value="NZ_JACEIS010000007.1"/>
</dbReference>
<accession>A0ABS0QIF1</accession>
<dbReference type="Proteomes" id="UP000641910">
    <property type="component" value="Unassembled WGS sequence"/>
</dbReference>
<comment type="caution">
    <text evidence="8">The sequence shown here is derived from an EMBL/GenBank/DDBJ whole genome shotgun (WGS) entry which is preliminary data.</text>
</comment>